<evidence type="ECO:0000313" key="2">
    <source>
        <dbReference type="Proteomes" id="UP000218334"/>
    </source>
</evidence>
<name>A0A2H3BWV2_9AGAR</name>
<dbReference type="STRING" id="1076256.A0A2H3BWV2"/>
<keyword evidence="2" id="KW-1185">Reference proteome</keyword>
<evidence type="ECO:0000313" key="1">
    <source>
        <dbReference type="EMBL" id="PBK75371.1"/>
    </source>
</evidence>
<protein>
    <submittedName>
        <fullName evidence="1">Uncharacterized protein</fullName>
    </submittedName>
</protein>
<organism evidence="1 2">
    <name type="scientific">Armillaria solidipes</name>
    <dbReference type="NCBI Taxonomy" id="1076256"/>
    <lineage>
        <taxon>Eukaryota</taxon>
        <taxon>Fungi</taxon>
        <taxon>Dikarya</taxon>
        <taxon>Basidiomycota</taxon>
        <taxon>Agaricomycotina</taxon>
        <taxon>Agaricomycetes</taxon>
        <taxon>Agaricomycetidae</taxon>
        <taxon>Agaricales</taxon>
        <taxon>Marasmiineae</taxon>
        <taxon>Physalacriaceae</taxon>
        <taxon>Armillaria</taxon>
    </lineage>
</organism>
<dbReference type="Proteomes" id="UP000218334">
    <property type="component" value="Unassembled WGS sequence"/>
</dbReference>
<sequence>MSGPVYIGLLNLNVQHYTAYFTGPDTISFSDSLHGSPQSDVLPILCWAFAETPIIIPDTVMVGEIARQGVTGGAGSCSIAAHNFLERHLDFMVERWTGLSSSRHQDGLLRDLIVYNNIASHTPGVSKPFFSYCIY</sequence>
<accession>A0A2H3BWV2</accession>
<dbReference type="EMBL" id="KZ293417">
    <property type="protein sequence ID" value="PBK75371.1"/>
    <property type="molecule type" value="Genomic_DNA"/>
</dbReference>
<dbReference type="AlphaFoldDB" id="A0A2H3BWV2"/>
<reference evidence="2" key="1">
    <citation type="journal article" date="2017" name="Nat. Ecol. Evol.">
        <title>Genome expansion and lineage-specific genetic innovations in the forest pathogenic fungi Armillaria.</title>
        <authorList>
            <person name="Sipos G."/>
            <person name="Prasanna A.N."/>
            <person name="Walter M.C."/>
            <person name="O'Connor E."/>
            <person name="Balint B."/>
            <person name="Krizsan K."/>
            <person name="Kiss B."/>
            <person name="Hess J."/>
            <person name="Varga T."/>
            <person name="Slot J."/>
            <person name="Riley R."/>
            <person name="Boka B."/>
            <person name="Rigling D."/>
            <person name="Barry K."/>
            <person name="Lee J."/>
            <person name="Mihaltcheva S."/>
            <person name="LaButti K."/>
            <person name="Lipzen A."/>
            <person name="Waldron R."/>
            <person name="Moloney N.M."/>
            <person name="Sperisen C."/>
            <person name="Kredics L."/>
            <person name="Vagvoelgyi C."/>
            <person name="Patrignani A."/>
            <person name="Fitzpatrick D."/>
            <person name="Nagy I."/>
            <person name="Doyle S."/>
            <person name="Anderson J.B."/>
            <person name="Grigoriev I.V."/>
            <person name="Gueldener U."/>
            <person name="Muensterkoetter M."/>
            <person name="Nagy L.G."/>
        </authorList>
    </citation>
    <scope>NUCLEOTIDE SEQUENCE [LARGE SCALE GENOMIC DNA]</scope>
    <source>
        <strain evidence="2">28-4</strain>
    </source>
</reference>
<proteinExistence type="predicted"/>
<gene>
    <name evidence="1" type="ORF">ARMSODRAFT_877428</name>
</gene>